<dbReference type="InterPro" id="IPR047057">
    <property type="entry name" value="MerR_fam"/>
</dbReference>
<dbReference type="RefSeq" id="WP_202893215.1">
    <property type="nucleotide sequence ID" value="NZ_JACHMY010000001.1"/>
</dbReference>
<protein>
    <submittedName>
        <fullName evidence="3">DNA-binding transcriptional MerR regulator</fullName>
    </submittedName>
</protein>
<name>A0A7W9JE44_9ACTN</name>
<proteinExistence type="predicted"/>
<gene>
    <name evidence="3" type="ORF">HDA39_007210</name>
</gene>
<dbReference type="PANTHER" id="PTHR30204:SF97">
    <property type="entry name" value="MERR FAMILY REGULATORY PROTEIN"/>
    <property type="match status" value="1"/>
</dbReference>
<evidence type="ECO:0000313" key="3">
    <source>
        <dbReference type="EMBL" id="MBB5840476.1"/>
    </source>
</evidence>
<dbReference type="EMBL" id="JACHMY010000001">
    <property type="protein sequence ID" value="MBB5840476.1"/>
    <property type="molecule type" value="Genomic_DNA"/>
</dbReference>
<organism evidence="3 4">
    <name type="scientific">Kribbella italica</name>
    <dbReference type="NCBI Taxonomy" id="1540520"/>
    <lineage>
        <taxon>Bacteria</taxon>
        <taxon>Bacillati</taxon>
        <taxon>Actinomycetota</taxon>
        <taxon>Actinomycetes</taxon>
        <taxon>Propionibacteriales</taxon>
        <taxon>Kribbellaceae</taxon>
        <taxon>Kribbella</taxon>
    </lineage>
</organism>
<evidence type="ECO:0000259" key="2">
    <source>
        <dbReference type="PROSITE" id="PS50937"/>
    </source>
</evidence>
<accession>A0A7W9JE44</accession>
<dbReference type="PROSITE" id="PS00552">
    <property type="entry name" value="HTH_MERR_1"/>
    <property type="match status" value="1"/>
</dbReference>
<evidence type="ECO:0000256" key="1">
    <source>
        <dbReference type="ARBA" id="ARBA00023125"/>
    </source>
</evidence>
<dbReference type="AlphaFoldDB" id="A0A7W9JE44"/>
<dbReference type="Gene3D" id="1.10.1660.10">
    <property type="match status" value="1"/>
</dbReference>
<dbReference type="Pfam" id="PF13411">
    <property type="entry name" value="MerR_1"/>
    <property type="match status" value="1"/>
</dbReference>
<keyword evidence="4" id="KW-1185">Reference proteome</keyword>
<dbReference type="PRINTS" id="PR00040">
    <property type="entry name" value="HTHMERR"/>
</dbReference>
<dbReference type="GO" id="GO:0003700">
    <property type="term" value="F:DNA-binding transcription factor activity"/>
    <property type="evidence" value="ECO:0007669"/>
    <property type="project" value="InterPro"/>
</dbReference>
<dbReference type="GO" id="GO:0003677">
    <property type="term" value="F:DNA binding"/>
    <property type="evidence" value="ECO:0007669"/>
    <property type="project" value="UniProtKB-KW"/>
</dbReference>
<comment type="caution">
    <text evidence="3">The sequence shown here is derived from an EMBL/GenBank/DDBJ whole genome shotgun (WGS) entry which is preliminary data.</text>
</comment>
<dbReference type="PANTHER" id="PTHR30204">
    <property type="entry name" value="REDOX-CYCLING DRUG-SENSING TRANSCRIPTIONAL ACTIVATOR SOXR"/>
    <property type="match status" value="1"/>
</dbReference>
<reference evidence="3 4" key="1">
    <citation type="submission" date="2020-08" db="EMBL/GenBank/DDBJ databases">
        <title>Sequencing the genomes of 1000 actinobacteria strains.</title>
        <authorList>
            <person name="Klenk H.-P."/>
        </authorList>
    </citation>
    <scope>NUCLEOTIDE SEQUENCE [LARGE SCALE GENOMIC DNA]</scope>
    <source>
        <strain evidence="3 4">DSM 28967</strain>
    </source>
</reference>
<dbReference type="Proteomes" id="UP000549971">
    <property type="component" value="Unassembled WGS sequence"/>
</dbReference>
<keyword evidence="1 3" id="KW-0238">DNA-binding</keyword>
<feature type="domain" description="HTH merR-type" evidence="2">
    <location>
        <begin position="1"/>
        <end position="68"/>
    </location>
</feature>
<dbReference type="InterPro" id="IPR000551">
    <property type="entry name" value="MerR-type_HTH_dom"/>
</dbReference>
<sequence length="126" mass="14142">MRIGEVSAKAGVSTRALRYYEEHGLIRPDRTGSGQRIYPESAVERIHLIKQFYAAGLTSRLIEPLLAAIDSQHLEPALVQRLTHEHDRIARQVADLLEAGRRLAVLIDIAHHPRETCSSAEFDPLN</sequence>
<dbReference type="SUPFAM" id="SSF46955">
    <property type="entry name" value="Putative DNA-binding domain"/>
    <property type="match status" value="1"/>
</dbReference>
<dbReference type="SMART" id="SM00422">
    <property type="entry name" value="HTH_MERR"/>
    <property type="match status" value="1"/>
</dbReference>
<dbReference type="PROSITE" id="PS50937">
    <property type="entry name" value="HTH_MERR_2"/>
    <property type="match status" value="1"/>
</dbReference>
<dbReference type="InterPro" id="IPR009061">
    <property type="entry name" value="DNA-bd_dom_put_sf"/>
</dbReference>
<evidence type="ECO:0000313" key="4">
    <source>
        <dbReference type="Proteomes" id="UP000549971"/>
    </source>
</evidence>